<dbReference type="Gene3D" id="3.90.660.20">
    <property type="entry name" value="Protoporphyrinogen oxidase, mitochondrial, domain 2"/>
    <property type="match status" value="1"/>
</dbReference>
<dbReference type="RefSeq" id="WP_306976806.1">
    <property type="nucleotide sequence ID" value="NZ_JAUSTQ010000007.1"/>
</dbReference>
<dbReference type="EC" id="1.3.3.15" evidence="5 11"/>
<keyword evidence="12" id="KW-0472">Membrane</keyword>
<keyword evidence="12" id="KW-1133">Transmembrane helix</keyword>
<gene>
    <name evidence="14" type="ORF">J2S77_001931</name>
</gene>
<dbReference type="NCBIfam" id="TIGR00562">
    <property type="entry name" value="proto_IX_ox"/>
    <property type="match status" value="1"/>
</dbReference>
<comment type="cofactor">
    <cofactor evidence="2 11">
        <name>FAD</name>
        <dbReference type="ChEBI" id="CHEBI:57692"/>
    </cofactor>
</comment>
<dbReference type="PANTHER" id="PTHR42923">
    <property type="entry name" value="PROTOPORPHYRINOGEN OXIDASE"/>
    <property type="match status" value="1"/>
</dbReference>
<feature type="domain" description="Amine oxidase" evidence="13">
    <location>
        <begin position="14"/>
        <end position="454"/>
    </location>
</feature>
<accession>A0ABT9VG56</accession>
<dbReference type="InterPro" id="IPR002937">
    <property type="entry name" value="Amino_oxidase"/>
</dbReference>
<keyword evidence="10 11" id="KW-0350">Heme biosynthesis</keyword>
<evidence type="ECO:0000256" key="6">
    <source>
        <dbReference type="ARBA" id="ARBA00019046"/>
    </source>
</evidence>
<evidence type="ECO:0000313" key="15">
    <source>
        <dbReference type="Proteomes" id="UP001224359"/>
    </source>
</evidence>
<organism evidence="14 15">
    <name type="scientific">Alkalibacillus salilacus</name>
    <dbReference type="NCBI Taxonomy" id="284582"/>
    <lineage>
        <taxon>Bacteria</taxon>
        <taxon>Bacillati</taxon>
        <taxon>Bacillota</taxon>
        <taxon>Bacilli</taxon>
        <taxon>Bacillales</taxon>
        <taxon>Bacillaceae</taxon>
        <taxon>Alkalibacillus</taxon>
    </lineage>
</organism>
<protein>
    <recommendedName>
        <fullName evidence="6 11">Coproporphyrinogen III oxidase</fullName>
        <ecNumber evidence="5 11">1.3.3.15</ecNumber>
    </recommendedName>
</protein>
<evidence type="ECO:0000256" key="3">
    <source>
        <dbReference type="ARBA" id="ARBA00004744"/>
    </source>
</evidence>
<dbReference type="Gene3D" id="1.10.3110.10">
    <property type="entry name" value="protoporphyrinogen ix oxidase, domain 3"/>
    <property type="match status" value="1"/>
</dbReference>
<dbReference type="InterPro" id="IPR036188">
    <property type="entry name" value="FAD/NAD-bd_sf"/>
</dbReference>
<evidence type="ECO:0000313" key="14">
    <source>
        <dbReference type="EMBL" id="MDQ0159944.1"/>
    </source>
</evidence>
<reference evidence="14 15" key="1">
    <citation type="submission" date="2023-07" db="EMBL/GenBank/DDBJ databases">
        <title>Genomic Encyclopedia of Type Strains, Phase IV (KMG-IV): sequencing the most valuable type-strain genomes for metagenomic binning, comparative biology and taxonomic classification.</title>
        <authorList>
            <person name="Goeker M."/>
        </authorList>
    </citation>
    <scope>NUCLEOTIDE SEQUENCE [LARGE SCALE GENOMIC DNA]</scope>
    <source>
        <strain evidence="14 15">DSM 16460</strain>
    </source>
</reference>
<evidence type="ECO:0000256" key="9">
    <source>
        <dbReference type="ARBA" id="ARBA00023002"/>
    </source>
</evidence>
<dbReference type="InterPro" id="IPR050464">
    <property type="entry name" value="Zeta_carotene_desat/Oxidored"/>
</dbReference>
<comment type="catalytic activity">
    <reaction evidence="1">
        <text>coproporphyrinogen III + 3 O2 = coproporphyrin III + 3 H2O2</text>
        <dbReference type="Rhea" id="RHEA:43436"/>
        <dbReference type="ChEBI" id="CHEBI:15379"/>
        <dbReference type="ChEBI" id="CHEBI:16240"/>
        <dbReference type="ChEBI" id="CHEBI:57309"/>
        <dbReference type="ChEBI" id="CHEBI:131725"/>
        <dbReference type="EC" id="1.3.3.15"/>
    </reaction>
    <physiologicalReaction direction="left-to-right" evidence="1">
        <dbReference type="Rhea" id="RHEA:43437"/>
    </physiologicalReaction>
</comment>
<dbReference type="Proteomes" id="UP001224359">
    <property type="component" value="Unassembled WGS sequence"/>
</dbReference>
<evidence type="ECO:0000256" key="8">
    <source>
        <dbReference type="ARBA" id="ARBA00022827"/>
    </source>
</evidence>
<keyword evidence="8 11" id="KW-0274">FAD</keyword>
<name>A0ABT9VG56_9BACI</name>
<dbReference type="PANTHER" id="PTHR42923:SF3">
    <property type="entry name" value="PROTOPORPHYRINOGEN OXIDASE"/>
    <property type="match status" value="1"/>
</dbReference>
<evidence type="ECO:0000256" key="1">
    <source>
        <dbReference type="ARBA" id="ARBA00001755"/>
    </source>
</evidence>
<keyword evidence="7 11" id="KW-0285">Flavoprotein</keyword>
<keyword evidence="12" id="KW-0812">Transmembrane</keyword>
<evidence type="ECO:0000256" key="4">
    <source>
        <dbReference type="ARBA" id="ARBA00008310"/>
    </source>
</evidence>
<feature type="transmembrane region" description="Helical" evidence="12">
    <location>
        <begin position="7"/>
        <end position="23"/>
    </location>
</feature>
<comment type="pathway">
    <text evidence="3 11">Porphyrin-containing compound metabolism; protoheme biosynthesis.</text>
</comment>
<dbReference type="EMBL" id="JAUSTQ010000007">
    <property type="protein sequence ID" value="MDQ0159944.1"/>
    <property type="molecule type" value="Genomic_DNA"/>
</dbReference>
<dbReference type="Pfam" id="PF01593">
    <property type="entry name" value="Amino_oxidase"/>
    <property type="match status" value="1"/>
</dbReference>
<dbReference type="Gene3D" id="3.50.50.60">
    <property type="entry name" value="FAD/NAD(P)-binding domain"/>
    <property type="match status" value="1"/>
</dbReference>
<comment type="subcellular location">
    <subcellularLocation>
        <location evidence="11">Cytoplasm</location>
    </subcellularLocation>
</comment>
<dbReference type="InterPro" id="IPR004572">
    <property type="entry name" value="Protoporphyrinogen_oxidase"/>
</dbReference>
<evidence type="ECO:0000256" key="11">
    <source>
        <dbReference type="RuleBase" id="RU364052"/>
    </source>
</evidence>
<comment type="caution">
    <text evidence="14">The sequence shown here is derived from an EMBL/GenBank/DDBJ whole genome shotgun (WGS) entry which is preliminary data.</text>
</comment>
<dbReference type="SUPFAM" id="SSF54373">
    <property type="entry name" value="FAD-linked reductases, C-terminal domain"/>
    <property type="match status" value="1"/>
</dbReference>
<dbReference type="NCBIfam" id="NF008845">
    <property type="entry name" value="PRK11883.1-5"/>
    <property type="match status" value="1"/>
</dbReference>
<comment type="similarity">
    <text evidence="4 11">Belongs to the protoporphyrinogen/coproporphyrinogen oxidase family. Coproporphyrinogen III oxidase subfamily.</text>
</comment>
<evidence type="ECO:0000256" key="2">
    <source>
        <dbReference type="ARBA" id="ARBA00001974"/>
    </source>
</evidence>
<comment type="function">
    <text evidence="11">Involved in coproporphyrin-dependent heme b biosynthesis. Catalyzes the oxidation of coproporphyrinogen III to coproporphyrin III.</text>
</comment>
<keyword evidence="9 11" id="KW-0560">Oxidoreductase</keyword>
<keyword evidence="15" id="KW-1185">Reference proteome</keyword>
<evidence type="ECO:0000256" key="7">
    <source>
        <dbReference type="ARBA" id="ARBA00022630"/>
    </source>
</evidence>
<keyword evidence="11" id="KW-0963">Cytoplasm</keyword>
<dbReference type="GO" id="GO:0004729">
    <property type="term" value="F:oxygen-dependent protoporphyrinogen oxidase activity"/>
    <property type="evidence" value="ECO:0007669"/>
    <property type="project" value="UniProtKB-EC"/>
</dbReference>
<evidence type="ECO:0000256" key="10">
    <source>
        <dbReference type="ARBA" id="ARBA00023133"/>
    </source>
</evidence>
<evidence type="ECO:0000256" key="5">
    <source>
        <dbReference type="ARBA" id="ARBA00012402"/>
    </source>
</evidence>
<dbReference type="SUPFAM" id="SSF51905">
    <property type="entry name" value="FAD/NAD(P)-binding domain"/>
    <property type="match status" value="1"/>
</dbReference>
<proteinExistence type="inferred from homology"/>
<evidence type="ECO:0000256" key="12">
    <source>
        <dbReference type="SAM" id="Phobius"/>
    </source>
</evidence>
<sequence>MAKRKQIAIIGGGITGLTAAYYLQKNNVEADVTLFESSAQLGGKISTVERDGFTIERGPDSFLERKKTAKTLVQDLGLEYRLIRSATGKAFILSQDELHPMPAGAMMGVPTDMKPFIKSTLFTASGKLNALKDFVKSRTEVDGDISVGHFFRRRLGDQVVDRLIHPLISGIYAGNIDDLSLKATFPHFLQTEQKYGSLIRGLQKTTPSQQTSGKKQGMFLTLDGGLQTLLNGLAESLQCEVRTSTPIERVVKQNGRYVIDVAGESESVEADYVIATTPHEVTAQMFTDVSFMDDFQQTKNTSVANVAIAFDEESVKNLPDGTGFVVSRKEGYRITACTWTHKKWPHTTPEGSVLLRAYVGKPGDEEVLELSDDEIADLVIEDLKKIMTIEGEPRFHIVTRWYNAMPQYTVGHLDRVKKLESQLDSELPGVFLIGNTYRGVGLPDCMDQAIRTVKTIETLES</sequence>
<evidence type="ECO:0000259" key="13">
    <source>
        <dbReference type="Pfam" id="PF01593"/>
    </source>
</evidence>